<reference evidence="10" key="2">
    <citation type="journal article" date="2021" name="Syst. Appl. Microbiol.">
        <title>Roseomonas hellenica sp. nov., isolated from roots of wild-growing Alkanna tinctoria.</title>
        <authorList>
            <person name="Rat A."/>
            <person name="Naranjo H.D."/>
            <person name="Lebbe L."/>
            <person name="Cnockaert M."/>
            <person name="Krigas N."/>
            <person name="Grigoriadou K."/>
            <person name="Maloupa E."/>
            <person name="Willems A."/>
        </authorList>
    </citation>
    <scope>NUCLEOTIDE SEQUENCE</scope>
    <source>
        <strain evidence="10">LMG 31231</strain>
    </source>
</reference>
<keyword evidence="11" id="KW-1185">Reference proteome</keyword>
<evidence type="ECO:0000256" key="8">
    <source>
        <dbReference type="SAM" id="MobiDB-lite"/>
    </source>
</evidence>
<dbReference type="GO" id="GO:0008270">
    <property type="term" value="F:zinc ion binding"/>
    <property type="evidence" value="ECO:0007669"/>
    <property type="project" value="UniProtKB-UniRule"/>
</dbReference>
<gene>
    <name evidence="7" type="primary">hutI</name>
    <name evidence="10" type="ORF">GXW76_04420</name>
</gene>
<feature type="binding site" evidence="7">
    <location>
        <position position="374"/>
    </location>
    <ligand>
        <name>N-formimidoyl-L-glutamate</name>
        <dbReference type="ChEBI" id="CHEBI:58928"/>
    </ligand>
</feature>
<dbReference type="GO" id="GO:0005737">
    <property type="term" value="C:cytoplasm"/>
    <property type="evidence" value="ECO:0007669"/>
    <property type="project" value="UniProtKB-SubCell"/>
</dbReference>
<dbReference type="Gene3D" id="3.20.20.140">
    <property type="entry name" value="Metal-dependent hydrolases"/>
    <property type="match status" value="1"/>
</dbReference>
<feature type="binding site" evidence="7">
    <location>
        <position position="377"/>
    </location>
    <ligand>
        <name>4-imidazolone-5-propanoate</name>
        <dbReference type="ChEBI" id="CHEBI:77893"/>
    </ligand>
</feature>
<dbReference type="InterPro" id="IPR032466">
    <property type="entry name" value="Metal_Hydrolase"/>
</dbReference>
<evidence type="ECO:0000259" key="9">
    <source>
        <dbReference type="Pfam" id="PF01979"/>
    </source>
</evidence>
<keyword evidence="3 7" id="KW-0378">Hydrolase</keyword>
<sequence length="460" mass="48127">MRPSASISTRTFRRQPSGSRASAKTILRIGTAPEQNNVYTITPLIQPGQRGKWETRRVAAPKADLLLTGARLATMAGASGLGVVEDGAAAIRDGRIAWAGPRAEAPAIDAAERLDCKGRWVTPGLVDCHTHLVFAGNRADEFARRLAGESYADIARSGGGIAATVRATRAADEGALLAASLKRLDALLAEGLTTVEVKSGYGLDEETELRQLRVARALARHRRVSIAPTYLGAHAVPPGGDRAAYLDLVCDHMIPRIASEGLADAVDVFQEGIAFSAEECARVFAATRAAGLKVKSHADQLSDGNGAALAAEHGALSADHLEYTNDAGAVAMARAGTVAVLLPGAFLMLNETRRPPIAAFRAAGTRMAVATDLNPGSSPIASPRVCGTLACVLFGMTVEEVLRGFTIEAAHALGRGDRIGSIEAGKDADLAIWSVETLSELVAQIGPSPLFARFHQGVRA</sequence>
<evidence type="ECO:0000313" key="10">
    <source>
        <dbReference type="EMBL" id="MBR0670407.1"/>
    </source>
</evidence>
<feature type="binding site" evidence="7">
    <location>
        <position position="297"/>
    </location>
    <ligand>
        <name>Zn(2+)</name>
        <dbReference type="ChEBI" id="CHEBI:29105"/>
    </ligand>
</feature>
<keyword evidence="2 7" id="KW-0479">Metal-binding</keyword>
<dbReference type="InterPro" id="IPR006680">
    <property type="entry name" value="Amidohydro-rel"/>
</dbReference>
<keyword evidence="5 7" id="KW-0862">Zinc</keyword>
<comment type="function">
    <text evidence="7">Catalyzes the hydrolytic cleavage of the carbon-nitrogen bond in imidazolone-5-propanoate to yield N-formimidoyl-L-glutamate. It is the third step in the universal histidine degradation pathway.</text>
</comment>
<reference evidence="10" key="1">
    <citation type="submission" date="2020-01" db="EMBL/GenBank/DDBJ databases">
        <authorList>
            <person name="Rat A."/>
        </authorList>
    </citation>
    <scope>NUCLEOTIDE SEQUENCE</scope>
    <source>
        <strain evidence="10">LMG 31231</strain>
    </source>
</reference>
<feature type="binding site" evidence="7">
    <location>
        <position position="297"/>
    </location>
    <ligand>
        <name>Fe(3+)</name>
        <dbReference type="ChEBI" id="CHEBI:29034"/>
    </ligand>
</feature>
<keyword evidence="4 7" id="KW-0369">Histidine metabolism</keyword>
<dbReference type="PANTHER" id="PTHR42752:SF1">
    <property type="entry name" value="IMIDAZOLONEPROPIONASE-RELATED"/>
    <property type="match status" value="1"/>
</dbReference>
<feature type="binding site" evidence="7">
    <location>
        <position position="300"/>
    </location>
    <ligand>
        <name>4-imidazolone-5-propanoate</name>
        <dbReference type="ChEBI" id="CHEBI:77893"/>
    </ligand>
</feature>
<dbReference type="EMBL" id="JAAEDM010000007">
    <property type="protein sequence ID" value="MBR0670407.1"/>
    <property type="molecule type" value="Genomic_DNA"/>
</dbReference>
<dbReference type="Gene3D" id="2.30.40.10">
    <property type="entry name" value="Urease, subunit C, domain 1"/>
    <property type="match status" value="1"/>
</dbReference>
<dbReference type="InterPro" id="IPR011059">
    <property type="entry name" value="Metal-dep_hydrolase_composite"/>
</dbReference>
<proteinExistence type="inferred from homology"/>
<evidence type="ECO:0000256" key="1">
    <source>
        <dbReference type="ARBA" id="ARBA00012864"/>
    </source>
</evidence>
<evidence type="ECO:0000256" key="7">
    <source>
        <dbReference type="HAMAP-Rule" id="MF_00372"/>
    </source>
</evidence>
<feature type="binding site" evidence="7">
    <location>
        <position position="201"/>
    </location>
    <ligand>
        <name>4-imidazolone-5-propanoate</name>
        <dbReference type="ChEBI" id="CHEBI:77893"/>
    </ligand>
</feature>
<keyword evidence="7" id="KW-0963">Cytoplasm</keyword>
<accession>A0A9X9WTC8</accession>
<feature type="binding site" evidence="7">
    <location>
        <position position="201"/>
    </location>
    <ligand>
        <name>N-formimidoyl-L-glutamate</name>
        <dbReference type="ChEBI" id="CHEBI:58928"/>
    </ligand>
</feature>
<comment type="caution">
    <text evidence="10">The sequence shown here is derived from an EMBL/GenBank/DDBJ whole genome shotgun (WGS) entry which is preliminary data.</text>
</comment>
<comment type="subcellular location">
    <subcellularLocation>
        <location evidence="7">Cytoplasm</location>
    </subcellularLocation>
</comment>
<feature type="binding site" evidence="7">
    <location>
        <position position="129"/>
    </location>
    <ligand>
        <name>Zn(2+)</name>
        <dbReference type="ChEBI" id="CHEBI:29105"/>
    </ligand>
</feature>
<comment type="cofactor">
    <cofactor evidence="7">
        <name>Zn(2+)</name>
        <dbReference type="ChEBI" id="CHEBI:29105"/>
    </cofactor>
    <cofactor evidence="7">
        <name>Fe(3+)</name>
        <dbReference type="ChEBI" id="CHEBI:29034"/>
    </cofactor>
    <text evidence="7">Binds 1 zinc or iron ion per subunit.</text>
</comment>
<dbReference type="SUPFAM" id="SSF51556">
    <property type="entry name" value="Metallo-dependent hydrolases"/>
    <property type="match status" value="1"/>
</dbReference>
<keyword evidence="6 7" id="KW-0408">Iron</keyword>
<dbReference type="GO" id="GO:0005506">
    <property type="term" value="F:iron ion binding"/>
    <property type="evidence" value="ECO:0007669"/>
    <property type="project" value="UniProtKB-UniRule"/>
</dbReference>
<dbReference type="PANTHER" id="PTHR42752">
    <property type="entry name" value="IMIDAZOLONEPROPIONASE"/>
    <property type="match status" value="1"/>
</dbReference>
<dbReference type="AlphaFoldDB" id="A0A9X9WTC8"/>
<dbReference type="GO" id="GO:0050480">
    <property type="term" value="F:imidazolonepropionase activity"/>
    <property type="evidence" value="ECO:0007669"/>
    <property type="project" value="UniProtKB-UniRule"/>
</dbReference>
<feature type="binding site" evidence="7">
    <location>
        <position position="138"/>
    </location>
    <ligand>
        <name>4-imidazolone-5-propanoate</name>
        <dbReference type="ChEBI" id="CHEBI:77893"/>
    </ligand>
</feature>
<evidence type="ECO:0000256" key="3">
    <source>
        <dbReference type="ARBA" id="ARBA00022801"/>
    </source>
</evidence>
<dbReference type="Proteomes" id="UP001138751">
    <property type="component" value="Unassembled WGS sequence"/>
</dbReference>
<feature type="binding site" evidence="7">
    <location>
        <position position="131"/>
    </location>
    <ligand>
        <name>Zn(2+)</name>
        <dbReference type="ChEBI" id="CHEBI:29105"/>
    </ligand>
</feature>
<evidence type="ECO:0000313" key="11">
    <source>
        <dbReference type="Proteomes" id="UP001138751"/>
    </source>
</evidence>
<comment type="catalytic activity">
    <reaction evidence="7">
        <text>4-imidazolone-5-propanoate + H2O = N-formimidoyl-L-glutamate</text>
        <dbReference type="Rhea" id="RHEA:23660"/>
        <dbReference type="ChEBI" id="CHEBI:15377"/>
        <dbReference type="ChEBI" id="CHEBI:58928"/>
        <dbReference type="ChEBI" id="CHEBI:77893"/>
        <dbReference type="EC" id="3.5.2.7"/>
    </reaction>
</comment>
<feature type="region of interest" description="Disordered" evidence="8">
    <location>
        <begin position="1"/>
        <end position="23"/>
    </location>
</feature>
<dbReference type="Pfam" id="PF01979">
    <property type="entry name" value="Amidohydro_1"/>
    <property type="match status" value="1"/>
</dbReference>
<evidence type="ECO:0000256" key="2">
    <source>
        <dbReference type="ARBA" id="ARBA00022723"/>
    </source>
</evidence>
<feature type="binding site" evidence="7">
    <location>
        <position position="376"/>
    </location>
    <ligand>
        <name>N-formimidoyl-L-glutamate</name>
        <dbReference type="ChEBI" id="CHEBI:58928"/>
    </ligand>
</feature>
<dbReference type="EC" id="3.5.2.7" evidence="1 7"/>
<feature type="binding site" evidence="7">
    <location>
        <position position="372"/>
    </location>
    <ligand>
        <name>Zn(2+)</name>
        <dbReference type="ChEBI" id="CHEBI:29105"/>
    </ligand>
</feature>
<dbReference type="HAMAP" id="MF_00372">
    <property type="entry name" value="HutI"/>
    <property type="match status" value="1"/>
</dbReference>
<evidence type="ECO:0000256" key="4">
    <source>
        <dbReference type="ARBA" id="ARBA00022808"/>
    </source>
</evidence>
<feature type="compositionally biased region" description="Polar residues" evidence="8">
    <location>
        <begin position="1"/>
        <end position="22"/>
    </location>
</feature>
<dbReference type="NCBIfam" id="TIGR01224">
    <property type="entry name" value="hutI"/>
    <property type="match status" value="1"/>
</dbReference>
<name>A0A9X9WTC8_9PROT</name>
<evidence type="ECO:0000256" key="6">
    <source>
        <dbReference type="ARBA" id="ARBA00023004"/>
    </source>
</evidence>
<feature type="binding site" evidence="7">
    <location>
        <position position="234"/>
    </location>
    <ligand>
        <name>4-imidazolone-5-propanoate</name>
        <dbReference type="ChEBI" id="CHEBI:77893"/>
    </ligand>
</feature>
<evidence type="ECO:0000256" key="5">
    <source>
        <dbReference type="ARBA" id="ARBA00022833"/>
    </source>
</evidence>
<feature type="binding site" evidence="7">
    <location>
        <position position="129"/>
    </location>
    <ligand>
        <name>Fe(3+)</name>
        <dbReference type="ChEBI" id="CHEBI:29034"/>
    </ligand>
</feature>
<feature type="binding site" evidence="7">
    <location>
        <position position="372"/>
    </location>
    <ligand>
        <name>Fe(3+)</name>
        <dbReference type="ChEBI" id="CHEBI:29034"/>
    </ligand>
</feature>
<dbReference type="CDD" id="cd01296">
    <property type="entry name" value="Imidazolone-5PH"/>
    <property type="match status" value="1"/>
</dbReference>
<dbReference type="FunFam" id="3.20.20.140:FF:000007">
    <property type="entry name" value="Imidazolonepropionase"/>
    <property type="match status" value="1"/>
</dbReference>
<dbReference type="InterPro" id="IPR005920">
    <property type="entry name" value="HutI"/>
</dbReference>
<comment type="pathway">
    <text evidence="7">Amino-acid degradation; L-histidine degradation into L-glutamate; N-formimidoyl-L-glutamate from L-histidine: step 3/3.</text>
</comment>
<protein>
    <recommendedName>
        <fullName evidence="1 7">Imidazolonepropionase</fullName>
        <ecNumber evidence="1 7">3.5.2.7</ecNumber>
    </recommendedName>
    <alternativeName>
        <fullName evidence="7">Imidazolone-5-propionate hydrolase</fullName>
    </alternativeName>
</protein>
<dbReference type="GO" id="GO:0019556">
    <property type="term" value="P:L-histidine catabolic process to glutamate and formamide"/>
    <property type="evidence" value="ECO:0007669"/>
    <property type="project" value="UniProtKB-UniRule"/>
</dbReference>
<dbReference type="SUPFAM" id="SSF51338">
    <property type="entry name" value="Composite domain of metallo-dependent hydrolases"/>
    <property type="match status" value="1"/>
</dbReference>
<comment type="similarity">
    <text evidence="7">Belongs to the metallo-dependent hydrolases superfamily. HutI family.</text>
</comment>
<feature type="binding site" evidence="7">
    <location>
        <position position="131"/>
    </location>
    <ligand>
        <name>Fe(3+)</name>
        <dbReference type="ChEBI" id="CHEBI:29034"/>
    </ligand>
</feature>
<organism evidence="10 11">
    <name type="scientific">Neoroseomonas soli</name>
    <dbReference type="NCBI Taxonomy" id="1081025"/>
    <lineage>
        <taxon>Bacteria</taxon>
        <taxon>Pseudomonadati</taxon>
        <taxon>Pseudomonadota</taxon>
        <taxon>Alphaproteobacteria</taxon>
        <taxon>Acetobacterales</taxon>
        <taxon>Acetobacteraceae</taxon>
        <taxon>Neoroseomonas</taxon>
    </lineage>
</organism>
<feature type="domain" description="Amidohydrolase-related" evidence="9">
    <location>
        <begin position="120"/>
        <end position="435"/>
    </location>
</feature>